<dbReference type="InterPro" id="IPR000871">
    <property type="entry name" value="Beta-lactam_class-A"/>
</dbReference>
<dbReference type="SUPFAM" id="SSF56601">
    <property type="entry name" value="beta-lactamase/transpeptidase-like"/>
    <property type="match status" value="1"/>
</dbReference>
<dbReference type="PANTHER" id="PTHR35333:SF3">
    <property type="entry name" value="BETA-LACTAMASE-TYPE TRANSPEPTIDASE FOLD CONTAINING PROTEIN"/>
    <property type="match status" value="1"/>
</dbReference>
<evidence type="ECO:0000313" key="3">
    <source>
        <dbReference type="Proteomes" id="UP000065151"/>
    </source>
</evidence>
<dbReference type="GO" id="GO:0008800">
    <property type="term" value="F:beta-lactamase activity"/>
    <property type="evidence" value="ECO:0007669"/>
    <property type="project" value="InterPro"/>
</dbReference>
<dbReference type="Proteomes" id="UP000065151">
    <property type="component" value="Chromosome"/>
</dbReference>
<dbReference type="InterPro" id="IPR012338">
    <property type="entry name" value="Beta-lactam/transpept-like"/>
</dbReference>
<dbReference type="Gene3D" id="3.40.710.10">
    <property type="entry name" value="DD-peptidase/beta-lactamase superfamily"/>
    <property type="match status" value="1"/>
</dbReference>
<dbReference type="GO" id="GO:0030655">
    <property type="term" value="P:beta-lactam antibiotic catabolic process"/>
    <property type="evidence" value="ECO:0007669"/>
    <property type="project" value="InterPro"/>
</dbReference>
<dbReference type="GO" id="GO:0046677">
    <property type="term" value="P:response to antibiotic"/>
    <property type="evidence" value="ECO:0007669"/>
    <property type="project" value="InterPro"/>
</dbReference>
<gene>
    <name evidence="2" type="ORF">AU252_18965</name>
</gene>
<evidence type="ECO:0000313" key="2">
    <source>
        <dbReference type="EMBL" id="ALV44070.1"/>
    </source>
</evidence>
<evidence type="ECO:0000259" key="1">
    <source>
        <dbReference type="Pfam" id="PF13354"/>
    </source>
</evidence>
<dbReference type="AlphaFoldDB" id="A0A0U3GY65"/>
<accession>A0A0U3GY65</accession>
<dbReference type="Pfam" id="PF13354">
    <property type="entry name" value="Beta-lactamase2"/>
    <property type="match status" value="1"/>
</dbReference>
<dbReference type="PANTHER" id="PTHR35333">
    <property type="entry name" value="BETA-LACTAMASE"/>
    <property type="match status" value="1"/>
</dbReference>
<proteinExistence type="predicted"/>
<dbReference type="EMBL" id="CP013747">
    <property type="protein sequence ID" value="ALV44070.1"/>
    <property type="molecule type" value="Genomic_DNA"/>
</dbReference>
<keyword evidence="2" id="KW-0378">Hydrolase</keyword>
<reference evidence="2 3" key="1">
    <citation type="submission" date="2015-12" db="EMBL/GenBank/DDBJ databases">
        <authorList>
            <person name="Shamseldin A."/>
            <person name="Moawad H."/>
            <person name="Abd El-Rahim W.M."/>
            <person name="Sadowsky M.J."/>
        </authorList>
    </citation>
    <scope>NUCLEOTIDE SEQUENCE [LARGE SCALE GENOMIC DNA]</scope>
    <source>
        <strain evidence="2 3">Ar51</strain>
    </source>
</reference>
<dbReference type="STRING" id="121292.AU252_18965"/>
<dbReference type="KEGG" id="psul:AU252_18965"/>
<organism evidence="2">
    <name type="scientific">Pseudarthrobacter sulfonivorans</name>
    <dbReference type="NCBI Taxonomy" id="121292"/>
    <lineage>
        <taxon>Bacteria</taxon>
        <taxon>Bacillati</taxon>
        <taxon>Actinomycetota</taxon>
        <taxon>Actinomycetes</taxon>
        <taxon>Micrococcales</taxon>
        <taxon>Micrococcaceae</taxon>
        <taxon>Pseudarthrobacter</taxon>
    </lineage>
</organism>
<dbReference type="InterPro" id="IPR045155">
    <property type="entry name" value="Beta-lactam_cat"/>
</dbReference>
<name>A0A0U3GY65_9MICC</name>
<feature type="domain" description="Beta-lactamase class A catalytic" evidence="1">
    <location>
        <begin position="67"/>
        <end position="245"/>
    </location>
</feature>
<protein>
    <submittedName>
        <fullName evidence="2">Serine hydrolase</fullName>
    </submittedName>
</protein>
<sequence>MVAAAGFLAVVLIAAAYVLAPARPVQGAASRTSIGIDTFASSAPIDAGLDAAIDAIIGANSQYQVGVALMATDGGDVHQYGVEEPFEAASTAKILTAAAYYHLVEEGSASLDDRLGAFASEFQIQAMVQDSNNESWSLLMDAVGLSELSEYAASIDVTYDPEVNTLSTAEMAHILAELFEGRLLDQEHTEQLLSYMQDTNYENLIPAAVPDGVTVFHKYGLLDDELHDAAILSMSSGSYVLVVFTKGADLSDIPERTVVIQEITKAVTAALS</sequence>